<dbReference type="EMBL" id="UGEB01000001">
    <property type="protein sequence ID" value="STK93530.1"/>
    <property type="molecule type" value="Genomic_DNA"/>
</dbReference>
<protein>
    <submittedName>
        <fullName evidence="2">Bacteriophage protein</fullName>
    </submittedName>
</protein>
<dbReference type="AlphaFoldDB" id="A0A377A521"/>
<gene>
    <name evidence="2" type="ORF">NCTC8179_04332</name>
</gene>
<evidence type="ECO:0000313" key="2">
    <source>
        <dbReference type="EMBL" id="STK93530.1"/>
    </source>
</evidence>
<feature type="region of interest" description="Disordered" evidence="1">
    <location>
        <begin position="1"/>
        <end position="27"/>
    </location>
</feature>
<evidence type="ECO:0000256" key="1">
    <source>
        <dbReference type="SAM" id="MobiDB-lite"/>
    </source>
</evidence>
<organism evidence="2 3">
    <name type="scientific">Escherichia coli</name>
    <dbReference type="NCBI Taxonomy" id="562"/>
    <lineage>
        <taxon>Bacteria</taxon>
        <taxon>Pseudomonadati</taxon>
        <taxon>Pseudomonadota</taxon>
        <taxon>Gammaproteobacteria</taxon>
        <taxon>Enterobacterales</taxon>
        <taxon>Enterobacteriaceae</taxon>
        <taxon>Escherichia</taxon>
    </lineage>
</organism>
<name>A0A377A521_ECOLX</name>
<sequence>MKEGASTSAVQNSGNKTTKPPDTSLLKSITGNVASLLGGG</sequence>
<dbReference type="Proteomes" id="UP000255543">
    <property type="component" value="Unassembled WGS sequence"/>
</dbReference>
<accession>A0A377A521</accession>
<evidence type="ECO:0000313" key="3">
    <source>
        <dbReference type="Proteomes" id="UP000255543"/>
    </source>
</evidence>
<reference evidence="2 3" key="1">
    <citation type="submission" date="2018-06" db="EMBL/GenBank/DDBJ databases">
        <authorList>
            <consortium name="Pathogen Informatics"/>
            <person name="Doyle S."/>
        </authorList>
    </citation>
    <scope>NUCLEOTIDE SEQUENCE [LARGE SCALE GENOMIC DNA]</scope>
    <source>
        <strain evidence="2 3">NCTC8179</strain>
    </source>
</reference>
<proteinExistence type="predicted"/>